<feature type="non-terminal residue" evidence="2">
    <location>
        <position position="1"/>
    </location>
</feature>
<dbReference type="AlphaFoldDB" id="A0A0S3SSN8"/>
<proteinExistence type="predicted"/>
<feature type="transmembrane region" description="Helical" evidence="1">
    <location>
        <begin position="7"/>
        <end position="25"/>
    </location>
</feature>
<keyword evidence="1" id="KW-0812">Transmembrane</keyword>
<protein>
    <submittedName>
        <fullName evidence="2">Uncharacterized protein</fullName>
    </submittedName>
</protein>
<keyword evidence="1" id="KW-0472">Membrane</keyword>
<keyword evidence="1" id="KW-1133">Transmembrane helix</keyword>
<keyword evidence="3" id="KW-1185">Reference proteome</keyword>
<evidence type="ECO:0000313" key="2">
    <source>
        <dbReference type="EMBL" id="BAT95843.1"/>
    </source>
</evidence>
<accession>A0A0S3SSN8</accession>
<dbReference type="Proteomes" id="UP000291084">
    <property type="component" value="Chromosome 8"/>
</dbReference>
<dbReference type="EMBL" id="AP015041">
    <property type="protein sequence ID" value="BAT95843.1"/>
    <property type="molecule type" value="Genomic_DNA"/>
</dbReference>
<name>A0A0S3SSN8_PHAAN</name>
<feature type="transmembrane region" description="Helical" evidence="1">
    <location>
        <begin position="37"/>
        <end position="59"/>
    </location>
</feature>
<reference evidence="2 3" key="1">
    <citation type="journal article" date="2015" name="Sci. Rep.">
        <title>The power of single molecule real-time sequencing technology in the de novo assembly of a eukaryotic genome.</title>
        <authorList>
            <person name="Sakai H."/>
            <person name="Naito K."/>
            <person name="Ogiso-Tanaka E."/>
            <person name="Takahashi Y."/>
            <person name="Iseki K."/>
            <person name="Muto C."/>
            <person name="Satou K."/>
            <person name="Teruya K."/>
            <person name="Shiroma A."/>
            <person name="Shimoji M."/>
            <person name="Hirano T."/>
            <person name="Itoh T."/>
            <person name="Kaga A."/>
            <person name="Tomooka N."/>
        </authorList>
    </citation>
    <scope>NUCLEOTIDE SEQUENCE [LARGE SCALE GENOMIC DNA]</scope>
    <source>
        <strain evidence="3">cv. Shumari</strain>
    </source>
</reference>
<sequence>TLFIHPIPFGIITLILFGASLLPPLQPPFGISLHTVWLLHSYSLTVRTLPFLITIRYYCIYRLVPSLPLFGINVDTVRFILPYSLLATARHLLPSSFQLPFGTSLLPSGYRLASASNLPSSYRSVVPSFLPATVR</sequence>
<evidence type="ECO:0000256" key="1">
    <source>
        <dbReference type="SAM" id="Phobius"/>
    </source>
</evidence>
<organism evidence="2 3">
    <name type="scientific">Vigna angularis var. angularis</name>
    <dbReference type="NCBI Taxonomy" id="157739"/>
    <lineage>
        <taxon>Eukaryota</taxon>
        <taxon>Viridiplantae</taxon>
        <taxon>Streptophyta</taxon>
        <taxon>Embryophyta</taxon>
        <taxon>Tracheophyta</taxon>
        <taxon>Spermatophyta</taxon>
        <taxon>Magnoliopsida</taxon>
        <taxon>eudicotyledons</taxon>
        <taxon>Gunneridae</taxon>
        <taxon>Pentapetalae</taxon>
        <taxon>rosids</taxon>
        <taxon>fabids</taxon>
        <taxon>Fabales</taxon>
        <taxon>Fabaceae</taxon>
        <taxon>Papilionoideae</taxon>
        <taxon>50 kb inversion clade</taxon>
        <taxon>NPAAA clade</taxon>
        <taxon>indigoferoid/millettioid clade</taxon>
        <taxon>Phaseoleae</taxon>
        <taxon>Vigna</taxon>
    </lineage>
</organism>
<gene>
    <name evidence="2" type="primary">Vigan.08G265800</name>
    <name evidence="2" type="ORF">VIGAN_08265800</name>
</gene>
<evidence type="ECO:0000313" key="3">
    <source>
        <dbReference type="Proteomes" id="UP000291084"/>
    </source>
</evidence>